<sequence>MVGARWPGLWDGWPIAVGECGAGRRGRSTDVTDVLTRPVPPVPVVPAWRFSVVVRRWIGGDPSGVLRGGQARVRRGLFAAALGMASWISSRRSSIFV</sequence>
<dbReference type="EMBL" id="BMTP01000006">
    <property type="protein sequence ID" value="GGU38614.1"/>
    <property type="molecule type" value="Genomic_DNA"/>
</dbReference>
<organism evidence="1 2">
    <name type="scientific">Streptomyces lavendofoliae</name>
    <dbReference type="NCBI Taxonomy" id="67314"/>
    <lineage>
        <taxon>Bacteria</taxon>
        <taxon>Bacillati</taxon>
        <taxon>Actinomycetota</taxon>
        <taxon>Actinomycetes</taxon>
        <taxon>Kitasatosporales</taxon>
        <taxon>Streptomycetaceae</taxon>
        <taxon>Streptomyces</taxon>
    </lineage>
</organism>
<evidence type="ECO:0000313" key="1">
    <source>
        <dbReference type="EMBL" id="GGU38614.1"/>
    </source>
</evidence>
<reference evidence="1" key="1">
    <citation type="journal article" date="2014" name="Int. J. Syst. Evol. Microbiol.">
        <title>Complete genome sequence of Corynebacterium casei LMG S-19264T (=DSM 44701T), isolated from a smear-ripened cheese.</title>
        <authorList>
            <consortium name="US DOE Joint Genome Institute (JGI-PGF)"/>
            <person name="Walter F."/>
            <person name="Albersmeier A."/>
            <person name="Kalinowski J."/>
            <person name="Ruckert C."/>
        </authorList>
    </citation>
    <scope>NUCLEOTIDE SEQUENCE</scope>
    <source>
        <strain evidence="1">JCM 4391</strain>
    </source>
</reference>
<dbReference type="Proteomes" id="UP000636661">
    <property type="component" value="Unassembled WGS sequence"/>
</dbReference>
<name>A0A918M3Z4_9ACTN</name>
<keyword evidence="2" id="KW-1185">Reference proteome</keyword>
<gene>
    <name evidence="1" type="ORF">GCM10010274_27540</name>
</gene>
<protein>
    <submittedName>
        <fullName evidence="1">Uncharacterized protein</fullName>
    </submittedName>
</protein>
<evidence type="ECO:0000313" key="2">
    <source>
        <dbReference type="Proteomes" id="UP000636661"/>
    </source>
</evidence>
<proteinExistence type="predicted"/>
<accession>A0A918M3Z4</accession>
<reference evidence="1" key="2">
    <citation type="submission" date="2020-09" db="EMBL/GenBank/DDBJ databases">
        <authorList>
            <person name="Sun Q."/>
            <person name="Ohkuma M."/>
        </authorList>
    </citation>
    <scope>NUCLEOTIDE SEQUENCE</scope>
    <source>
        <strain evidence="1">JCM 4391</strain>
    </source>
</reference>
<comment type="caution">
    <text evidence="1">The sequence shown here is derived from an EMBL/GenBank/DDBJ whole genome shotgun (WGS) entry which is preliminary data.</text>
</comment>
<dbReference type="AlphaFoldDB" id="A0A918M3Z4"/>